<sequence length="91" mass="10136">MVHSACYLIIGMPLFLCKWGDRYSKLWKLPDALVYGFLFGASVPCAIAIINGDFTSGGYVGVIFYTGMYGLYTAWAVLNVRKKLLKEEIDA</sequence>
<evidence type="ECO:0000313" key="3">
    <source>
        <dbReference type="Proteomes" id="UP001597297"/>
    </source>
</evidence>
<keyword evidence="3" id="KW-1185">Reference proteome</keyword>
<dbReference type="EMBL" id="JBHUJC010000042">
    <property type="protein sequence ID" value="MFD2277453.1"/>
    <property type="molecule type" value="Genomic_DNA"/>
</dbReference>
<name>A0ABW5E5V7_9BACT</name>
<feature type="transmembrane region" description="Helical" evidence="1">
    <location>
        <begin position="56"/>
        <end position="78"/>
    </location>
</feature>
<reference evidence="3" key="1">
    <citation type="journal article" date="2019" name="Int. J. Syst. Evol. Microbiol.">
        <title>The Global Catalogue of Microorganisms (GCM) 10K type strain sequencing project: providing services to taxonomists for standard genome sequencing and annotation.</title>
        <authorList>
            <consortium name="The Broad Institute Genomics Platform"/>
            <consortium name="The Broad Institute Genome Sequencing Center for Infectious Disease"/>
            <person name="Wu L."/>
            <person name="Ma J."/>
        </authorList>
    </citation>
    <scope>NUCLEOTIDE SEQUENCE [LARGE SCALE GENOMIC DNA]</scope>
    <source>
        <strain evidence="3">JCM 16545</strain>
    </source>
</reference>
<keyword evidence="1" id="KW-1133">Transmembrane helix</keyword>
<comment type="caution">
    <text evidence="2">The sequence shown here is derived from an EMBL/GenBank/DDBJ whole genome shotgun (WGS) entry which is preliminary data.</text>
</comment>
<organism evidence="2 3">
    <name type="scientific">Rubritalea spongiae</name>
    <dbReference type="NCBI Taxonomy" id="430797"/>
    <lineage>
        <taxon>Bacteria</taxon>
        <taxon>Pseudomonadati</taxon>
        <taxon>Verrucomicrobiota</taxon>
        <taxon>Verrucomicrobiia</taxon>
        <taxon>Verrucomicrobiales</taxon>
        <taxon>Rubritaleaceae</taxon>
        <taxon>Rubritalea</taxon>
    </lineage>
</organism>
<dbReference type="RefSeq" id="WP_377093378.1">
    <property type="nucleotide sequence ID" value="NZ_JBHSJM010000001.1"/>
</dbReference>
<evidence type="ECO:0000256" key="1">
    <source>
        <dbReference type="SAM" id="Phobius"/>
    </source>
</evidence>
<keyword evidence="1" id="KW-0812">Transmembrane</keyword>
<accession>A0ABW5E5V7</accession>
<dbReference type="Proteomes" id="UP001597297">
    <property type="component" value="Unassembled WGS sequence"/>
</dbReference>
<evidence type="ECO:0000313" key="2">
    <source>
        <dbReference type="EMBL" id="MFD2277453.1"/>
    </source>
</evidence>
<proteinExistence type="predicted"/>
<protein>
    <submittedName>
        <fullName evidence="2">Uncharacterized protein</fullName>
    </submittedName>
</protein>
<gene>
    <name evidence="2" type="ORF">ACFSQZ_13315</name>
</gene>
<feature type="transmembrane region" description="Helical" evidence="1">
    <location>
        <begin position="32"/>
        <end position="50"/>
    </location>
</feature>
<keyword evidence="1" id="KW-0472">Membrane</keyword>